<evidence type="ECO:0000256" key="5">
    <source>
        <dbReference type="ARBA" id="ARBA00023163"/>
    </source>
</evidence>
<comment type="caution">
    <text evidence="8">The sequence shown here is derived from an EMBL/GenBank/DDBJ whole genome shotgun (WGS) entry which is preliminary data.</text>
</comment>
<dbReference type="GO" id="GO:0000160">
    <property type="term" value="P:phosphorelay signal transduction system"/>
    <property type="evidence" value="ECO:0007669"/>
    <property type="project" value="UniProtKB-KW"/>
</dbReference>
<evidence type="ECO:0000256" key="3">
    <source>
        <dbReference type="ARBA" id="ARBA00023015"/>
    </source>
</evidence>
<name>A0A0A2MTD7_9FLAO</name>
<reference evidence="8 9" key="1">
    <citation type="submission" date="2013-09" db="EMBL/GenBank/DDBJ databases">
        <authorList>
            <person name="Zeng Z."/>
            <person name="Chen C."/>
        </authorList>
    </citation>
    <scope>NUCLEOTIDE SEQUENCE [LARGE SCALE GENOMIC DNA]</scope>
    <source>
        <strain evidence="8 9">WB 4.1-42</strain>
    </source>
</reference>
<sequence length="121" mass="13684">MKKILIVDDEPNIVMSLEYTFKKNNFEVFIARDGQEALDLLKTESPDVIILDVMMPMVDGFATIEQIKKDDRLKDCKVIFLSAKNKESDIEKGLSLGADLYMTKPFSIKKLVEQVNGLVGL</sequence>
<dbReference type="AlphaFoldDB" id="A0A0A2MTD7"/>
<keyword evidence="3" id="KW-0805">Transcription regulation</keyword>
<dbReference type="Proteomes" id="UP000030111">
    <property type="component" value="Unassembled WGS sequence"/>
</dbReference>
<dbReference type="PANTHER" id="PTHR44591:SF3">
    <property type="entry name" value="RESPONSE REGULATORY DOMAIN-CONTAINING PROTEIN"/>
    <property type="match status" value="1"/>
</dbReference>
<dbReference type="InterPro" id="IPR001789">
    <property type="entry name" value="Sig_transdc_resp-reg_receiver"/>
</dbReference>
<dbReference type="InterPro" id="IPR011006">
    <property type="entry name" value="CheY-like_superfamily"/>
</dbReference>
<dbReference type="PROSITE" id="PS50110">
    <property type="entry name" value="RESPONSE_REGULATORY"/>
    <property type="match status" value="1"/>
</dbReference>
<dbReference type="SUPFAM" id="SSF52172">
    <property type="entry name" value="CheY-like"/>
    <property type="match status" value="1"/>
</dbReference>
<feature type="modified residue" description="4-aspartylphosphate" evidence="6">
    <location>
        <position position="52"/>
    </location>
</feature>
<dbReference type="OrthoDB" id="9789181at2"/>
<feature type="domain" description="Response regulatory" evidence="7">
    <location>
        <begin position="3"/>
        <end position="119"/>
    </location>
</feature>
<protein>
    <submittedName>
        <fullName evidence="8">Transcriptional regulator</fullName>
    </submittedName>
</protein>
<evidence type="ECO:0000313" key="8">
    <source>
        <dbReference type="EMBL" id="KGO94713.1"/>
    </source>
</evidence>
<keyword evidence="1 6" id="KW-0597">Phosphoprotein</keyword>
<proteinExistence type="predicted"/>
<evidence type="ECO:0000256" key="6">
    <source>
        <dbReference type="PROSITE-ProRule" id="PRU00169"/>
    </source>
</evidence>
<dbReference type="STRING" id="1121898.GCA_000422725_00664"/>
<evidence type="ECO:0000313" key="9">
    <source>
        <dbReference type="Proteomes" id="UP000030111"/>
    </source>
</evidence>
<accession>A0A0A2MTD7</accession>
<keyword evidence="2" id="KW-0902">Two-component regulatory system</keyword>
<dbReference type="FunFam" id="3.40.50.2300:FF:000001">
    <property type="entry name" value="DNA-binding response regulator PhoB"/>
    <property type="match status" value="1"/>
</dbReference>
<dbReference type="RefSeq" id="WP_026992094.1">
    <property type="nucleotide sequence ID" value="NZ_JRLY01000001.1"/>
</dbReference>
<dbReference type="GO" id="GO:0003677">
    <property type="term" value="F:DNA binding"/>
    <property type="evidence" value="ECO:0007669"/>
    <property type="project" value="UniProtKB-KW"/>
</dbReference>
<gene>
    <name evidence="8" type="ORF">Q766_00955</name>
</gene>
<dbReference type="SMART" id="SM00448">
    <property type="entry name" value="REC"/>
    <property type="match status" value="1"/>
</dbReference>
<keyword evidence="4" id="KW-0238">DNA-binding</keyword>
<evidence type="ECO:0000256" key="2">
    <source>
        <dbReference type="ARBA" id="ARBA00023012"/>
    </source>
</evidence>
<evidence type="ECO:0000259" key="7">
    <source>
        <dbReference type="PROSITE" id="PS50110"/>
    </source>
</evidence>
<dbReference type="InterPro" id="IPR050595">
    <property type="entry name" value="Bact_response_regulator"/>
</dbReference>
<dbReference type="EMBL" id="JRLY01000001">
    <property type="protein sequence ID" value="KGO94713.1"/>
    <property type="molecule type" value="Genomic_DNA"/>
</dbReference>
<keyword evidence="5" id="KW-0804">Transcription</keyword>
<evidence type="ECO:0000256" key="4">
    <source>
        <dbReference type="ARBA" id="ARBA00023125"/>
    </source>
</evidence>
<organism evidence="8 9">
    <name type="scientific">Flavobacterium subsaxonicum WB 4.1-42 = DSM 21790</name>
    <dbReference type="NCBI Taxonomy" id="1121898"/>
    <lineage>
        <taxon>Bacteria</taxon>
        <taxon>Pseudomonadati</taxon>
        <taxon>Bacteroidota</taxon>
        <taxon>Flavobacteriia</taxon>
        <taxon>Flavobacteriales</taxon>
        <taxon>Flavobacteriaceae</taxon>
        <taxon>Flavobacterium</taxon>
    </lineage>
</organism>
<dbReference type="eggNOG" id="COG0745">
    <property type="taxonomic scope" value="Bacteria"/>
</dbReference>
<dbReference type="Pfam" id="PF00072">
    <property type="entry name" value="Response_reg"/>
    <property type="match status" value="1"/>
</dbReference>
<dbReference type="CDD" id="cd17574">
    <property type="entry name" value="REC_OmpR"/>
    <property type="match status" value="1"/>
</dbReference>
<dbReference type="PANTHER" id="PTHR44591">
    <property type="entry name" value="STRESS RESPONSE REGULATOR PROTEIN 1"/>
    <property type="match status" value="1"/>
</dbReference>
<evidence type="ECO:0000256" key="1">
    <source>
        <dbReference type="ARBA" id="ARBA00022553"/>
    </source>
</evidence>
<dbReference type="Gene3D" id="3.40.50.2300">
    <property type="match status" value="1"/>
</dbReference>
<keyword evidence="9" id="KW-1185">Reference proteome</keyword>